<evidence type="ECO:0000256" key="4">
    <source>
        <dbReference type="ARBA" id="ARBA00023163"/>
    </source>
</evidence>
<keyword evidence="7" id="KW-1185">Reference proteome</keyword>
<dbReference type="KEGG" id="ave:Arcve_1039"/>
<dbReference type="eggNOG" id="arCOG00224">
    <property type="taxonomic scope" value="Archaea"/>
</dbReference>
<protein>
    <submittedName>
        <fullName evidence="6">Transcriptional regulator, LysR family</fullName>
    </submittedName>
</protein>
<dbReference type="GO" id="GO:0000976">
    <property type="term" value="F:transcription cis-regulatory region binding"/>
    <property type="evidence" value="ECO:0007669"/>
    <property type="project" value="TreeGrafter"/>
</dbReference>
<reference evidence="6 7" key="1">
    <citation type="submission" date="2011-03" db="EMBL/GenBank/DDBJ databases">
        <title>The complete genome of Archaeoglobus veneficus SNP6.</title>
        <authorList>
            <consortium name="US DOE Joint Genome Institute (JGI-PGF)"/>
            <person name="Lucas S."/>
            <person name="Copeland A."/>
            <person name="Lapidus A."/>
            <person name="Bruce D."/>
            <person name="Goodwin L."/>
            <person name="Pitluck S."/>
            <person name="Kyrpides N."/>
            <person name="Mavromatis K."/>
            <person name="Pagani I."/>
            <person name="Ivanova N."/>
            <person name="Mikhailova N."/>
            <person name="Lu M."/>
            <person name="Detter J.C."/>
            <person name="Tapia R."/>
            <person name="Han C."/>
            <person name="Land M."/>
            <person name="Hauser L."/>
            <person name="Markowitz V."/>
            <person name="Cheng J.-F."/>
            <person name="Hugenholtz P."/>
            <person name="Woyke T."/>
            <person name="Wu D."/>
            <person name="Spring S."/>
            <person name="Brambilla E."/>
            <person name="Klenk H.-P."/>
            <person name="Eisen J.A."/>
        </authorList>
    </citation>
    <scope>NUCLEOTIDE SEQUENCE [LARGE SCALE GENOMIC DNA]</scope>
    <source>
        <strain>SNP6</strain>
    </source>
</reference>
<comment type="similarity">
    <text evidence="1">Belongs to the LysR transcriptional regulatory family.</text>
</comment>
<dbReference type="OrthoDB" id="144613at2157"/>
<accession>F2KT20</accession>
<dbReference type="InterPro" id="IPR005119">
    <property type="entry name" value="LysR_subst-bd"/>
</dbReference>
<dbReference type="STRING" id="693661.Arcve_1039"/>
<feature type="domain" description="HTH lysR-type" evidence="5">
    <location>
        <begin position="4"/>
        <end position="59"/>
    </location>
</feature>
<dbReference type="PANTHER" id="PTHR30126">
    <property type="entry name" value="HTH-TYPE TRANSCRIPTIONAL REGULATOR"/>
    <property type="match status" value="1"/>
</dbReference>
<dbReference type="PANTHER" id="PTHR30126:SF40">
    <property type="entry name" value="HTH-TYPE TRANSCRIPTIONAL REGULATOR GLTR"/>
    <property type="match status" value="1"/>
</dbReference>
<keyword evidence="2" id="KW-0805">Transcription regulation</keyword>
<evidence type="ECO:0000313" key="7">
    <source>
        <dbReference type="Proteomes" id="UP000008136"/>
    </source>
</evidence>
<dbReference type="InterPro" id="IPR036390">
    <property type="entry name" value="WH_DNA-bd_sf"/>
</dbReference>
<dbReference type="GO" id="GO:0003700">
    <property type="term" value="F:DNA-binding transcription factor activity"/>
    <property type="evidence" value="ECO:0007669"/>
    <property type="project" value="InterPro"/>
</dbReference>
<dbReference type="InterPro" id="IPR000847">
    <property type="entry name" value="LysR_HTH_N"/>
</dbReference>
<dbReference type="Pfam" id="PF00126">
    <property type="entry name" value="HTH_1"/>
    <property type="match status" value="1"/>
</dbReference>
<dbReference type="PROSITE" id="PS50931">
    <property type="entry name" value="HTH_LYSR"/>
    <property type="match status" value="1"/>
</dbReference>
<evidence type="ECO:0000259" key="5">
    <source>
        <dbReference type="PROSITE" id="PS50931"/>
    </source>
</evidence>
<sequence length="310" mass="34839">MVRIDFMRTFLQVVEKGSLKKAAKELGMSISSVSFQINSLESFYGAKLLRRGVSGVTLTEEGKLAIKNMKSIIESVEETRKLISNLKGEKLTLASGMVGIYIVPHIQTLLKTKYPELDVNILLRGAHECIKKLRESEVDFTIVGDLPEDEDDRFFITELGTDRLVLIVPPDHPLASKSEVTLDEVLEYPLIFLTEDYGITSSLKKALVSSGVNLDDIKVGYVVNDFFSQLHSVSNGLGIAITSMIASWRACEVGLVKVRDIKGFKSERSVYFVTTRILMESEKMMEYAHFVIENGRRLFADFKQRCEPIL</sequence>
<proteinExistence type="inferred from homology"/>
<dbReference type="SUPFAM" id="SSF46785">
    <property type="entry name" value="Winged helix' DNA-binding domain"/>
    <property type="match status" value="1"/>
</dbReference>
<evidence type="ECO:0000256" key="3">
    <source>
        <dbReference type="ARBA" id="ARBA00023125"/>
    </source>
</evidence>
<dbReference type="GeneID" id="10394152"/>
<dbReference type="AlphaFoldDB" id="F2KT20"/>
<dbReference type="Pfam" id="PF03466">
    <property type="entry name" value="LysR_substrate"/>
    <property type="match status" value="1"/>
</dbReference>
<dbReference type="InterPro" id="IPR036388">
    <property type="entry name" value="WH-like_DNA-bd_sf"/>
</dbReference>
<dbReference type="EMBL" id="CP002588">
    <property type="protein sequence ID" value="AEA47050.1"/>
    <property type="molecule type" value="Genomic_DNA"/>
</dbReference>
<organism evidence="6 7">
    <name type="scientific">Archaeoglobus veneficus (strain DSM 11195 / SNP6)</name>
    <dbReference type="NCBI Taxonomy" id="693661"/>
    <lineage>
        <taxon>Archaea</taxon>
        <taxon>Methanobacteriati</taxon>
        <taxon>Methanobacteriota</taxon>
        <taxon>Archaeoglobi</taxon>
        <taxon>Archaeoglobales</taxon>
        <taxon>Archaeoglobaceae</taxon>
        <taxon>Archaeoglobus</taxon>
    </lineage>
</organism>
<dbReference type="Gene3D" id="3.40.190.10">
    <property type="entry name" value="Periplasmic binding protein-like II"/>
    <property type="match status" value="2"/>
</dbReference>
<evidence type="ECO:0000256" key="1">
    <source>
        <dbReference type="ARBA" id="ARBA00009437"/>
    </source>
</evidence>
<dbReference type="SUPFAM" id="SSF53850">
    <property type="entry name" value="Periplasmic binding protein-like II"/>
    <property type="match status" value="1"/>
</dbReference>
<keyword evidence="4" id="KW-0804">Transcription</keyword>
<dbReference type="HOGENOM" id="CLU_039613_6_1_2"/>
<evidence type="ECO:0000256" key="2">
    <source>
        <dbReference type="ARBA" id="ARBA00023015"/>
    </source>
</evidence>
<dbReference type="Proteomes" id="UP000008136">
    <property type="component" value="Chromosome"/>
</dbReference>
<name>F2KT20_ARCVS</name>
<dbReference type="RefSeq" id="WP_013683714.1">
    <property type="nucleotide sequence ID" value="NC_015320.1"/>
</dbReference>
<dbReference type="Gene3D" id="1.10.10.10">
    <property type="entry name" value="Winged helix-like DNA-binding domain superfamily/Winged helix DNA-binding domain"/>
    <property type="match status" value="1"/>
</dbReference>
<evidence type="ECO:0000313" key="6">
    <source>
        <dbReference type="EMBL" id="AEA47050.1"/>
    </source>
</evidence>
<gene>
    <name evidence="6" type="ordered locus">Arcve_1039</name>
</gene>
<keyword evidence="3" id="KW-0238">DNA-binding</keyword>